<accession>A0A7W8XAU4</accession>
<evidence type="ECO:0000313" key="7">
    <source>
        <dbReference type="EMBL" id="MBB5538609.1"/>
    </source>
</evidence>
<dbReference type="AlphaFoldDB" id="A0A7W8XAU4"/>
<keyword evidence="8" id="KW-1185">Reference proteome</keyword>
<gene>
    <name evidence="7" type="ORF">GGD55_005348</name>
</gene>
<dbReference type="GO" id="GO:0016020">
    <property type="term" value="C:membrane"/>
    <property type="evidence" value="ECO:0007669"/>
    <property type="project" value="UniProtKB-SubCell"/>
</dbReference>
<dbReference type="EMBL" id="JACHBK010000014">
    <property type="protein sequence ID" value="MBB5538609.1"/>
    <property type="molecule type" value="Genomic_DNA"/>
</dbReference>
<keyword evidence="3 5" id="KW-1133">Transmembrane helix</keyword>
<feature type="domain" description="EamA" evidence="6">
    <location>
        <begin position="150"/>
        <end position="288"/>
    </location>
</feature>
<dbReference type="InterPro" id="IPR000620">
    <property type="entry name" value="EamA_dom"/>
</dbReference>
<evidence type="ECO:0000256" key="1">
    <source>
        <dbReference type="ARBA" id="ARBA00004141"/>
    </source>
</evidence>
<reference evidence="7 8" key="1">
    <citation type="submission" date="2020-08" db="EMBL/GenBank/DDBJ databases">
        <title>Genomic Encyclopedia of Type Strains, Phase IV (KMG-V): Genome sequencing to study the core and pangenomes of soil and plant-associated prokaryotes.</title>
        <authorList>
            <person name="Whitman W."/>
        </authorList>
    </citation>
    <scope>NUCLEOTIDE SEQUENCE [LARGE SCALE GENOMIC DNA]</scope>
    <source>
        <strain evidence="7 8">SEMIA 4084</strain>
    </source>
</reference>
<evidence type="ECO:0000313" key="8">
    <source>
        <dbReference type="Proteomes" id="UP000585507"/>
    </source>
</evidence>
<evidence type="ECO:0000256" key="3">
    <source>
        <dbReference type="ARBA" id="ARBA00022989"/>
    </source>
</evidence>
<dbReference type="Pfam" id="PF00892">
    <property type="entry name" value="EamA"/>
    <property type="match status" value="2"/>
</dbReference>
<feature type="transmembrane region" description="Helical" evidence="5">
    <location>
        <begin position="271"/>
        <end position="290"/>
    </location>
</feature>
<dbReference type="InterPro" id="IPR037185">
    <property type="entry name" value="EmrE-like"/>
</dbReference>
<dbReference type="PANTHER" id="PTHR32322">
    <property type="entry name" value="INNER MEMBRANE TRANSPORTER"/>
    <property type="match status" value="1"/>
</dbReference>
<feature type="transmembrane region" description="Helical" evidence="5">
    <location>
        <begin position="94"/>
        <end position="116"/>
    </location>
</feature>
<feature type="transmembrane region" description="Helical" evidence="5">
    <location>
        <begin position="246"/>
        <end position="265"/>
    </location>
</feature>
<dbReference type="SUPFAM" id="SSF103481">
    <property type="entry name" value="Multidrug resistance efflux transporter EmrE"/>
    <property type="match status" value="2"/>
</dbReference>
<keyword evidence="4 5" id="KW-0472">Membrane</keyword>
<feature type="transmembrane region" description="Helical" evidence="5">
    <location>
        <begin position="218"/>
        <end position="234"/>
    </location>
</feature>
<feature type="domain" description="EamA" evidence="6">
    <location>
        <begin position="15"/>
        <end position="139"/>
    </location>
</feature>
<sequence>MSTSARGRLSLGDIGLLILVAFVWGFNFVVIAVGLNSFPPLLFSALRFLVCALPAVFFVPRPAVRVRDLIGLGIVLGILLFGFLFVGIQAGMPAGLASLVMQSQVFFTVVLGVALLGERPRPLNWLAIVIGFFGIALIASARGSFDKASALMLVLAGALSWGVANLMMKKMPKTNMMHLMVWISLIPPVPLLLLSLALDGWSTIEISLVDMNWRGIGAILYTGLLSTIFAYGVWGNMLQRYQTVQVTPFALLIPLFGLVSAFLFLGEQHGVVDVAASFLILTALAINVWAPHLEAIFRSPSAKRLKSFRE</sequence>
<proteinExistence type="predicted"/>
<evidence type="ECO:0000256" key="2">
    <source>
        <dbReference type="ARBA" id="ARBA00022692"/>
    </source>
</evidence>
<feature type="transmembrane region" description="Helical" evidence="5">
    <location>
        <begin position="41"/>
        <end position="60"/>
    </location>
</feature>
<feature type="transmembrane region" description="Helical" evidence="5">
    <location>
        <begin position="179"/>
        <end position="198"/>
    </location>
</feature>
<comment type="caution">
    <text evidence="7">The sequence shown here is derived from an EMBL/GenBank/DDBJ whole genome shotgun (WGS) entry which is preliminary data.</text>
</comment>
<keyword evidence="2 5" id="KW-0812">Transmembrane</keyword>
<evidence type="ECO:0000259" key="6">
    <source>
        <dbReference type="Pfam" id="PF00892"/>
    </source>
</evidence>
<feature type="transmembrane region" description="Helical" evidence="5">
    <location>
        <begin position="12"/>
        <end position="35"/>
    </location>
</feature>
<dbReference type="PANTHER" id="PTHR32322:SF9">
    <property type="entry name" value="AMINO-ACID METABOLITE EFFLUX PUMP-RELATED"/>
    <property type="match status" value="1"/>
</dbReference>
<feature type="transmembrane region" description="Helical" evidence="5">
    <location>
        <begin position="69"/>
        <end position="88"/>
    </location>
</feature>
<feature type="transmembrane region" description="Helical" evidence="5">
    <location>
        <begin position="123"/>
        <end position="142"/>
    </location>
</feature>
<evidence type="ECO:0000256" key="5">
    <source>
        <dbReference type="SAM" id="Phobius"/>
    </source>
</evidence>
<dbReference type="RefSeq" id="WP_112851163.1">
    <property type="nucleotide sequence ID" value="NZ_JACHBK010000014.1"/>
</dbReference>
<name>A0A7W8XAU4_9HYPH</name>
<evidence type="ECO:0000256" key="4">
    <source>
        <dbReference type="ARBA" id="ARBA00023136"/>
    </source>
</evidence>
<comment type="subcellular location">
    <subcellularLocation>
        <location evidence="1">Membrane</location>
        <topology evidence="1">Multi-pass membrane protein</topology>
    </subcellularLocation>
</comment>
<dbReference type="Proteomes" id="UP000585507">
    <property type="component" value="Unassembled WGS sequence"/>
</dbReference>
<feature type="transmembrane region" description="Helical" evidence="5">
    <location>
        <begin position="148"/>
        <end position="167"/>
    </location>
</feature>
<organism evidence="7 8">
    <name type="scientific">Rhizobium giardinii</name>
    <dbReference type="NCBI Taxonomy" id="56731"/>
    <lineage>
        <taxon>Bacteria</taxon>
        <taxon>Pseudomonadati</taxon>
        <taxon>Pseudomonadota</taxon>
        <taxon>Alphaproteobacteria</taxon>
        <taxon>Hyphomicrobiales</taxon>
        <taxon>Rhizobiaceae</taxon>
        <taxon>Rhizobium/Agrobacterium group</taxon>
        <taxon>Rhizobium</taxon>
    </lineage>
</organism>
<protein>
    <submittedName>
        <fullName evidence="7">O-acetylserine/cysteine efflux transporter</fullName>
    </submittedName>
</protein>
<dbReference type="InterPro" id="IPR050638">
    <property type="entry name" value="AA-Vitamin_Transporters"/>
</dbReference>